<dbReference type="RefSeq" id="WP_162297737.1">
    <property type="nucleotide sequence ID" value="NZ_LS483254.1"/>
</dbReference>
<gene>
    <name evidence="1" type="ORF">BARAN1_0575</name>
</gene>
<evidence type="ECO:0008006" key="3">
    <source>
        <dbReference type="Google" id="ProtNLM"/>
    </source>
</evidence>
<dbReference type="EMBL" id="LS483254">
    <property type="protein sequence ID" value="SQD92599.1"/>
    <property type="molecule type" value="Genomic_DNA"/>
</dbReference>
<reference evidence="2" key="1">
    <citation type="submission" date="2018-05" db="EMBL/GenBank/DDBJ databases">
        <authorList>
            <person name="Hao L."/>
        </authorList>
    </citation>
    <scope>NUCLEOTIDE SEQUENCE [LARGE SCALE GENOMIC DNA]</scope>
</reference>
<name>A0A2X3L089_9BACT</name>
<dbReference type="AlphaFoldDB" id="A0A2X3L089"/>
<keyword evidence="2" id="KW-1185">Reference proteome</keyword>
<dbReference type="PANTHER" id="PTHR41368:SF1">
    <property type="entry name" value="PROTEIN YGHO"/>
    <property type="match status" value="1"/>
</dbReference>
<dbReference type="SUPFAM" id="SSF55729">
    <property type="entry name" value="Acyl-CoA N-acyltransferases (Nat)"/>
    <property type="match status" value="1"/>
</dbReference>
<dbReference type="Proteomes" id="UP000249818">
    <property type="component" value="Chromosome BARAN1"/>
</dbReference>
<sequence length="387" mass="43533">MARLTIEEIPLGDRRLRQFVAVPWHIHRGDPNWTPPLTADLLGSRLLGLTGLLTPAHPYHETAEVTHFLARSGPRLMGRVSAAVNHRFNDYHNANLGSFGFYEAVPDYAVTEALLDSARAWLAKRGVDAMRGPGGYSNATHESHQAVLVRGFDTPPTVELTHNPPYYGEHLERYGLRKVKDYHAYWIAPSQPGDPRLERLVAAARARREIETRPFDLGHLLEDVERLAWVYNEAWAANWGFLPITDGEAKALAKSLKAIADPELIRFAYVDGELAAMIGAIPDPNVALRPTWNPVLDLDLMRALRLLARRRRIRTARVMFFGICPPYRKMGVDAVLFHEVLTIAWGKGYRAGEASMLLEDNDLILRACEAMGGRLAKTWRIYETPIP</sequence>
<proteinExistence type="predicted"/>
<dbReference type="Gene3D" id="3.40.630.30">
    <property type="match status" value="1"/>
</dbReference>
<accession>A0A2X3L089</accession>
<evidence type="ECO:0000313" key="2">
    <source>
        <dbReference type="Proteomes" id="UP000249818"/>
    </source>
</evidence>
<dbReference type="OrthoDB" id="9806005at2"/>
<protein>
    <recommendedName>
        <fullName evidence="3">N-acetyltransferase domain-containing protein</fullName>
    </recommendedName>
</protein>
<evidence type="ECO:0000313" key="1">
    <source>
        <dbReference type="EMBL" id="SQD92599.1"/>
    </source>
</evidence>
<organism evidence="1 2">
    <name type="scientific">Candidatus Bipolaricaulis anaerobius</name>
    <dbReference type="NCBI Taxonomy" id="2026885"/>
    <lineage>
        <taxon>Bacteria</taxon>
        <taxon>Candidatus Bipolaricaulota</taxon>
        <taxon>Candidatus Bipolaricaulia</taxon>
        <taxon>Candidatus Bipolaricaulales</taxon>
        <taxon>Candidatus Bipolaricaulaceae</taxon>
        <taxon>Candidatus Bipolaricaulis</taxon>
    </lineage>
</organism>
<dbReference type="KEGG" id="bana:BARAN1_0575"/>
<dbReference type="PANTHER" id="PTHR41368">
    <property type="entry name" value="PROTEIN YGHO"/>
    <property type="match status" value="1"/>
</dbReference>
<dbReference type="InterPro" id="IPR039968">
    <property type="entry name" value="BcerS-like"/>
</dbReference>
<dbReference type="InterPro" id="IPR016181">
    <property type="entry name" value="Acyl_CoA_acyltransferase"/>
</dbReference>